<feature type="transmembrane region" description="Helical" evidence="7">
    <location>
        <begin position="429"/>
        <end position="454"/>
    </location>
</feature>
<dbReference type="GO" id="GO:0016020">
    <property type="term" value="C:membrane"/>
    <property type="evidence" value="ECO:0007669"/>
    <property type="project" value="UniProtKB-SubCell"/>
</dbReference>
<dbReference type="PRINTS" id="PR00783">
    <property type="entry name" value="MINTRINSICP"/>
</dbReference>
<feature type="non-terminal residue" evidence="8">
    <location>
        <position position="624"/>
    </location>
</feature>
<feature type="transmembrane region" description="Helical" evidence="7">
    <location>
        <begin position="245"/>
        <end position="269"/>
    </location>
</feature>
<dbReference type="AlphaFoldDB" id="A0A0M0JF10"/>
<feature type="transmembrane region" description="Helical" evidence="7">
    <location>
        <begin position="83"/>
        <end position="105"/>
    </location>
</feature>
<sequence>MGGSLLLNTTIVREPVDGGLNFLNAAGWGLLSALSLVIGAAIGVTAAPSPKVNAAMMAFGGGALIQALSIELFGAILQHQSDTGLGCTLAAIAAAVCGGAFFSFLDKVLNDQGAFFRKRSTLKVAKVLGKVQPDMESGEKPDPNAVETYDEAEAERIRKEEAAAAARAKFRAGITHVVSSSKITKMLEENRREAVEKRAEEAAKAASHQGHQGGKNAAIMIWLGIGLDAIPESFVLGILANSGNISSLITFTVGVFLANLPEAMSSAAIMKSYSMRSIVIMGMWSAIFVGTGLGAGLGAICFPPLGPGEQRTLGASYLIAIIEGVCGGAMLTMIASTVLPEAFEIGGNIVGFVYAMEFVTTFFLSMFVALSPLFGASKLAELSMFALTVALLSMAGSTSGCHMNPAVSVGLYVRSIRSPIAEGFPARKLALYVLAQLMGAICAALVAISLLLHLPTVGATAMADIEIGFPFPAAGAGRAFLAEVIGTTAVVYVMLNVATVRHLARNSFFGIAIGITIASVGSAIGPVSGGCLNPAVGLLGAVATAWHAGSHSSLHRLHTDVSPIWVYFVAPPLGGVVGALLFRAQNHATEYSSKAFEPLEVVSKRYQAMTEGNEEHQRFMVHLP</sequence>
<gene>
    <name evidence="8" type="ORF">Ctob_004005</name>
</gene>
<dbReference type="InterPro" id="IPR022357">
    <property type="entry name" value="MIP_CS"/>
</dbReference>
<comment type="caution">
    <text evidence="8">The sequence shown here is derived from an EMBL/GenBank/DDBJ whole genome shotgun (WGS) entry which is preliminary data.</text>
</comment>
<dbReference type="Proteomes" id="UP000037460">
    <property type="component" value="Unassembled WGS sequence"/>
</dbReference>
<feature type="transmembrane region" description="Helical" evidence="7">
    <location>
        <begin position="317"/>
        <end position="339"/>
    </location>
</feature>
<feature type="transmembrane region" description="Helical" evidence="7">
    <location>
        <begin position="382"/>
        <end position="408"/>
    </location>
</feature>
<feature type="transmembrane region" description="Helical" evidence="7">
    <location>
        <begin position="54"/>
        <end position="77"/>
    </location>
</feature>
<organism evidence="8 9">
    <name type="scientific">Chrysochromulina tobinii</name>
    <dbReference type="NCBI Taxonomy" id="1460289"/>
    <lineage>
        <taxon>Eukaryota</taxon>
        <taxon>Haptista</taxon>
        <taxon>Haptophyta</taxon>
        <taxon>Prymnesiophyceae</taxon>
        <taxon>Prymnesiales</taxon>
        <taxon>Chrysochromulinaceae</taxon>
        <taxon>Chrysochromulina</taxon>
    </lineage>
</organism>
<dbReference type="EMBL" id="JWZX01003028">
    <property type="protein sequence ID" value="KOO25015.1"/>
    <property type="molecule type" value="Genomic_DNA"/>
</dbReference>
<dbReference type="InterPro" id="IPR023271">
    <property type="entry name" value="Aquaporin-like"/>
</dbReference>
<evidence type="ECO:0000313" key="8">
    <source>
        <dbReference type="EMBL" id="KOO25015.1"/>
    </source>
</evidence>
<evidence type="ECO:0000256" key="3">
    <source>
        <dbReference type="ARBA" id="ARBA00022692"/>
    </source>
</evidence>
<evidence type="ECO:0000256" key="5">
    <source>
        <dbReference type="ARBA" id="ARBA00023136"/>
    </source>
</evidence>
<dbReference type="PROSITE" id="PS00221">
    <property type="entry name" value="MIP"/>
    <property type="match status" value="1"/>
</dbReference>
<keyword evidence="4 7" id="KW-1133">Transmembrane helix</keyword>
<evidence type="ECO:0000256" key="6">
    <source>
        <dbReference type="SAM" id="MobiDB-lite"/>
    </source>
</evidence>
<dbReference type="GO" id="GO:0015267">
    <property type="term" value="F:channel activity"/>
    <property type="evidence" value="ECO:0007669"/>
    <property type="project" value="InterPro"/>
</dbReference>
<feature type="transmembrane region" description="Helical" evidence="7">
    <location>
        <begin position="25"/>
        <end position="47"/>
    </location>
</feature>
<accession>A0A0M0JF10</accession>
<dbReference type="InterPro" id="IPR034294">
    <property type="entry name" value="Aquaporin_transptr"/>
</dbReference>
<protein>
    <submittedName>
        <fullName evidence="8">Major intrinsic protein</fullName>
    </submittedName>
</protein>
<proteinExistence type="predicted"/>
<dbReference type="PANTHER" id="PTHR45724">
    <property type="entry name" value="AQUAPORIN NIP2-1"/>
    <property type="match status" value="1"/>
</dbReference>
<keyword evidence="2" id="KW-0813">Transport</keyword>
<keyword evidence="9" id="KW-1185">Reference proteome</keyword>
<dbReference type="OrthoDB" id="329105at2759"/>
<feature type="transmembrane region" description="Helical" evidence="7">
    <location>
        <begin position="281"/>
        <end position="305"/>
    </location>
</feature>
<keyword evidence="5 7" id="KW-0472">Membrane</keyword>
<feature type="transmembrane region" description="Helical" evidence="7">
    <location>
        <begin position="474"/>
        <end position="495"/>
    </location>
</feature>
<feature type="transmembrane region" description="Helical" evidence="7">
    <location>
        <begin position="507"/>
        <end position="527"/>
    </location>
</feature>
<dbReference type="Pfam" id="PF00230">
    <property type="entry name" value="MIP"/>
    <property type="match status" value="1"/>
</dbReference>
<evidence type="ECO:0000256" key="2">
    <source>
        <dbReference type="ARBA" id="ARBA00022448"/>
    </source>
</evidence>
<feature type="region of interest" description="Disordered" evidence="6">
    <location>
        <begin position="190"/>
        <end position="209"/>
    </location>
</feature>
<comment type="subcellular location">
    <subcellularLocation>
        <location evidence="1">Membrane</location>
        <topology evidence="1">Multi-pass membrane protein</topology>
    </subcellularLocation>
</comment>
<feature type="compositionally biased region" description="Basic and acidic residues" evidence="6">
    <location>
        <begin position="190"/>
        <end position="203"/>
    </location>
</feature>
<evidence type="ECO:0000256" key="1">
    <source>
        <dbReference type="ARBA" id="ARBA00004141"/>
    </source>
</evidence>
<dbReference type="PANTHER" id="PTHR45724:SF13">
    <property type="entry name" value="AQUAPORIN NIP1-1-RELATED"/>
    <property type="match status" value="1"/>
</dbReference>
<evidence type="ECO:0000256" key="7">
    <source>
        <dbReference type="SAM" id="Phobius"/>
    </source>
</evidence>
<feature type="transmembrane region" description="Helical" evidence="7">
    <location>
        <begin position="564"/>
        <end position="584"/>
    </location>
</feature>
<dbReference type="SUPFAM" id="SSF81338">
    <property type="entry name" value="Aquaporin-like"/>
    <property type="match status" value="1"/>
</dbReference>
<evidence type="ECO:0000313" key="9">
    <source>
        <dbReference type="Proteomes" id="UP000037460"/>
    </source>
</evidence>
<keyword evidence="3 7" id="KW-0812">Transmembrane</keyword>
<evidence type="ECO:0000256" key="4">
    <source>
        <dbReference type="ARBA" id="ARBA00022989"/>
    </source>
</evidence>
<dbReference type="Gene3D" id="1.20.1080.10">
    <property type="entry name" value="Glycerol uptake facilitator protein"/>
    <property type="match status" value="1"/>
</dbReference>
<dbReference type="InterPro" id="IPR000425">
    <property type="entry name" value="MIP"/>
</dbReference>
<feature type="transmembrane region" description="Helical" evidence="7">
    <location>
        <begin position="351"/>
        <end position="370"/>
    </location>
</feature>
<name>A0A0M0JF10_9EUKA</name>
<reference evidence="9" key="1">
    <citation type="journal article" date="2015" name="PLoS Genet.">
        <title>Genome Sequence and Transcriptome Analyses of Chrysochromulina tobin: Metabolic Tools for Enhanced Algal Fitness in the Prominent Order Prymnesiales (Haptophyceae).</title>
        <authorList>
            <person name="Hovde B.T."/>
            <person name="Deodato C.R."/>
            <person name="Hunsperger H.M."/>
            <person name="Ryken S.A."/>
            <person name="Yost W."/>
            <person name="Jha R.K."/>
            <person name="Patterson J."/>
            <person name="Monnat R.J. Jr."/>
            <person name="Barlow S.B."/>
            <person name="Starkenburg S.R."/>
            <person name="Cattolico R.A."/>
        </authorList>
    </citation>
    <scope>NUCLEOTIDE SEQUENCE</scope>
    <source>
        <strain evidence="9">CCMP291</strain>
    </source>
</reference>